<protein>
    <submittedName>
        <fullName evidence="1">Uncharacterized protein</fullName>
    </submittedName>
</protein>
<proteinExistence type="predicted"/>
<name>A0AAP0RXN1_LIQFO</name>
<organism evidence="1 2">
    <name type="scientific">Liquidambar formosana</name>
    <name type="common">Formosan gum</name>
    <dbReference type="NCBI Taxonomy" id="63359"/>
    <lineage>
        <taxon>Eukaryota</taxon>
        <taxon>Viridiplantae</taxon>
        <taxon>Streptophyta</taxon>
        <taxon>Embryophyta</taxon>
        <taxon>Tracheophyta</taxon>
        <taxon>Spermatophyta</taxon>
        <taxon>Magnoliopsida</taxon>
        <taxon>eudicotyledons</taxon>
        <taxon>Gunneridae</taxon>
        <taxon>Pentapetalae</taxon>
        <taxon>Saxifragales</taxon>
        <taxon>Altingiaceae</taxon>
        <taxon>Liquidambar</taxon>
    </lineage>
</organism>
<evidence type="ECO:0000313" key="2">
    <source>
        <dbReference type="Proteomes" id="UP001415857"/>
    </source>
</evidence>
<evidence type="ECO:0000313" key="1">
    <source>
        <dbReference type="EMBL" id="KAK9286866.1"/>
    </source>
</evidence>
<comment type="caution">
    <text evidence="1">The sequence shown here is derived from an EMBL/GenBank/DDBJ whole genome shotgun (WGS) entry which is preliminary data.</text>
</comment>
<accession>A0AAP0RXN1</accession>
<dbReference type="EMBL" id="JBBPBK010000004">
    <property type="protein sequence ID" value="KAK9286866.1"/>
    <property type="molecule type" value="Genomic_DNA"/>
</dbReference>
<sequence>MNLLKSNIPSSVPAMGTRVRDAEYLSKICVTEKLGSRFLRRQSMEFSWVRRPDGAGKQTHM</sequence>
<dbReference type="AlphaFoldDB" id="A0AAP0RXN1"/>
<gene>
    <name evidence="1" type="ORF">L1049_015272</name>
</gene>
<dbReference type="Proteomes" id="UP001415857">
    <property type="component" value="Unassembled WGS sequence"/>
</dbReference>
<reference evidence="1 2" key="1">
    <citation type="journal article" date="2024" name="Plant J.">
        <title>Genome sequences and population genomics reveal climatic adaptation and genomic divergence between two closely related sweetgum species.</title>
        <authorList>
            <person name="Xu W.Q."/>
            <person name="Ren C.Q."/>
            <person name="Zhang X.Y."/>
            <person name="Comes H.P."/>
            <person name="Liu X.H."/>
            <person name="Li Y.G."/>
            <person name="Kettle C.J."/>
            <person name="Jalonen R."/>
            <person name="Gaisberger H."/>
            <person name="Ma Y.Z."/>
            <person name="Qiu Y.X."/>
        </authorList>
    </citation>
    <scope>NUCLEOTIDE SEQUENCE [LARGE SCALE GENOMIC DNA]</scope>
    <source>
        <strain evidence="1">Hangzhou</strain>
    </source>
</reference>
<keyword evidence="2" id="KW-1185">Reference proteome</keyword>